<evidence type="ECO:0000313" key="2">
    <source>
        <dbReference type="Proteomes" id="UP001597413"/>
    </source>
</evidence>
<sequence length="287" mass="30630">MRIGTDQLTVEVAARGAETRSIRYRGAEILWQGDPAIWSGRAPLLFPIAGRAEHDLIAVAGHAARMTIHGFAMAADFVPVAQGATFCRHDLCASAATRAIYPRDFRLSVEHRVQEARLSLTVCVENTGTETMPFGLGLHPGFLWPLPGLAGQAHELRLENGAEPAAQALAGGLLTGRALPSPFRGGRLALSEEVFAEDSSLVFAKGTGAALRYGTRAGRGLRLVTEGLPNLVLWHPRGAGFLCIEPWHGLPARLGAGPEIAARPFSVALAPGETRRFSLTIEIDLPL</sequence>
<keyword evidence="2" id="KW-1185">Reference proteome</keyword>
<comment type="caution">
    <text evidence="1">The sequence shown here is derived from an EMBL/GenBank/DDBJ whole genome shotgun (WGS) entry which is preliminary data.</text>
</comment>
<accession>A0ABW5A9N1</accession>
<dbReference type="InterPro" id="IPR011013">
    <property type="entry name" value="Gal_mutarotase_sf_dom"/>
</dbReference>
<dbReference type="Gene3D" id="2.70.98.10">
    <property type="match status" value="1"/>
</dbReference>
<evidence type="ECO:0000313" key="1">
    <source>
        <dbReference type="EMBL" id="MFD2174028.1"/>
    </source>
</evidence>
<reference evidence="2" key="1">
    <citation type="journal article" date="2019" name="Int. J. Syst. Evol. Microbiol.">
        <title>The Global Catalogue of Microorganisms (GCM) 10K type strain sequencing project: providing services to taxonomists for standard genome sequencing and annotation.</title>
        <authorList>
            <consortium name="The Broad Institute Genomics Platform"/>
            <consortium name="The Broad Institute Genome Sequencing Center for Infectious Disease"/>
            <person name="Wu L."/>
            <person name="Ma J."/>
        </authorList>
    </citation>
    <scope>NUCLEOTIDE SEQUENCE [LARGE SCALE GENOMIC DNA]</scope>
    <source>
        <strain evidence="2">CCUG 55131</strain>
    </source>
</reference>
<protein>
    <submittedName>
        <fullName evidence="1">Aldose 1-epimerase family protein</fullName>
    </submittedName>
</protein>
<dbReference type="InterPro" id="IPR008183">
    <property type="entry name" value="Aldose_1/G6P_1-epimerase"/>
</dbReference>
<dbReference type="SUPFAM" id="SSF74650">
    <property type="entry name" value="Galactose mutarotase-like"/>
    <property type="match status" value="1"/>
</dbReference>
<dbReference type="RefSeq" id="WP_377389058.1">
    <property type="nucleotide sequence ID" value="NZ_JBHUIX010000009.1"/>
</dbReference>
<name>A0ABW5A9N1_9RHOB</name>
<gene>
    <name evidence="1" type="ORF">ACFSM0_08000</name>
</gene>
<dbReference type="Proteomes" id="UP001597413">
    <property type="component" value="Unassembled WGS sequence"/>
</dbReference>
<dbReference type="Pfam" id="PF01263">
    <property type="entry name" value="Aldose_epim"/>
    <property type="match status" value="1"/>
</dbReference>
<dbReference type="EMBL" id="JBHUIX010000009">
    <property type="protein sequence ID" value="MFD2174028.1"/>
    <property type="molecule type" value="Genomic_DNA"/>
</dbReference>
<organism evidence="1 2">
    <name type="scientific">Rhodobacter lacus</name>
    <dbReference type="NCBI Taxonomy" id="1641972"/>
    <lineage>
        <taxon>Bacteria</taxon>
        <taxon>Pseudomonadati</taxon>
        <taxon>Pseudomonadota</taxon>
        <taxon>Alphaproteobacteria</taxon>
        <taxon>Rhodobacterales</taxon>
        <taxon>Rhodobacter group</taxon>
        <taxon>Rhodobacter</taxon>
    </lineage>
</organism>
<proteinExistence type="predicted"/>
<dbReference type="InterPro" id="IPR014718">
    <property type="entry name" value="GH-type_carb-bd"/>
</dbReference>